<keyword evidence="3" id="KW-0472">Membrane</keyword>
<feature type="transmembrane region" description="Helical" evidence="3">
    <location>
        <begin position="12"/>
        <end position="31"/>
    </location>
</feature>
<dbReference type="GO" id="GO:0015562">
    <property type="term" value="F:efflux transmembrane transporter activity"/>
    <property type="evidence" value="ECO:0007669"/>
    <property type="project" value="TreeGrafter"/>
</dbReference>
<evidence type="ECO:0000313" key="5">
    <source>
        <dbReference type="EMBL" id="QDU40630.1"/>
    </source>
</evidence>
<feature type="coiled-coil region" evidence="1">
    <location>
        <begin position="117"/>
        <end position="144"/>
    </location>
</feature>
<sequence length="475" mass="52227">MISVKTFLRDTARTLIPLAILGAGIGGFLVFGQRPEVPQRADEESNGVLVTTAIAEPFSTAFTIEADGVAIPSRRVTHSAEVAGRITRKDPRCKSGRYVTEDAFLLQIDPTDYQLTVEQLSAEREQAEQTIAETDVDIANTEALIELALEDQKLQDRNLERYLRLGQRDAVTETQLDQARSQQLAARNSLQTLRNQLTSLKQSRARLETALKLAEVKLRQAQADLERTTIKAPITGTVIEDPVEIGDYVMAGDPVVRLNDSEQMEVQCQLKVEDIYWIWLQSGRYGPDQKISTEQRLELPPTPVQVVYTFNNVEYLWSGVITRYEGTGIDQATRTVPCRVLVDQPKQVSVETNGGQTALVVPPTLFSGMFVTVRIPIRPATPLLRVPLAAVRPGGHVWTVNEETLQILEAKVARTEADYALLYAMPGGLQSGAEVITSPVSAPQPGLPVRRIDSDADNLAQTRETPAPPATAAAE</sequence>
<dbReference type="Proteomes" id="UP000320496">
    <property type="component" value="Chromosome"/>
</dbReference>
<name>A0A517ZDW6_9PLAN</name>
<dbReference type="EMBL" id="CP036275">
    <property type="protein sequence ID" value="QDU40630.1"/>
    <property type="molecule type" value="Genomic_DNA"/>
</dbReference>
<keyword evidence="3" id="KW-1133">Transmembrane helix</keyword>
<dbReference type="Gene3D" id="1.10.287.470">
    <property type="entry name" value="Helix hairpin bin"/>
    <property type="match status" value="1"/>
</dbReference>
<dbReference type="AlphaFoldDB" id="A0A517ZDW6"/>
<evidence type="ECO:0000256" key="2">
    <source>
        <dbReference type="SAM" id="MobiDB-lite"/>
    </source>
</evidence>
<dbReference type="Gene3D" id="2.40.50.100">
    <property type="match status" value="1"/>
</dbReference>
<dbReference type="InterPro" id="IPR058625">
    <property type="entry name" value="MdtA-like_BSH"/>
</dbReference>
<proteinExistence type="predicted"/>
<dbReference type="SUPFAM" id="SSF111369">
    <property type="entry name" value="HlyD-like secretion proteins"/>
    <property type="match status" value="1"/>
</dbReference>
<dbReference type="KEGG" id="mri:Mal4_49880"/>
<evidence type="ECO:0000259" key="4">
    <source>
        <dbReference type="Pfam" id="PF25917"/>
    </source>
</evidence>
<dbReference type="RefSeq" id="WP_197443784.1">
    <property type="nucleotide sequence ID" value="NZ_CP036275.1"/>
</dbReference>
<protein>
    <submittedName>
        <fullName evidence="5">Multidrug resistance protein MdtN</fullName>
    </submittedName>
</protein>
<organism evidence="5 6">
    <name type="scientific">Maioricimonas rarisocia</name>
    <dbReference type="NCBI Taxonomy" id="2528026"/>
    <lineage>
        <taxon>Bacteria</taxon>
        <taxon>Pseudomonadati</taxon>
        <taxon>Planctomycetota</taxon>
        <taxon>Planctomycetia</taxon>
        <taxon>Planctomycetales</taxon>
        <taxon>Planctomycetaceae</taxon>
        <taxon>Maioricimonas</taxon>
    </lineage>
</organism>
<dbReference type="PANTHER" id="PTHR30469:SF15">
    <property type="entry name" value="HLYD FAMILY OF SECRETION PROTEINS"/>
    <property type="match status" value="1"/>
</dbReference>
<evidence type="ECO:0000256" key="3">
    <source>
        <dbReference type="SAM" id="Phobius"/>
    </source>
</evidence>
<evidence type="ECO:0000313" key="6">
    <source>
        <dbReference type="Proteomes" id="UP000320496"/>
    </source>
</evidence>
<evidence type="ECO:0000256" key="1">
    <source>
        <dbReference type="SAM" id="Coils"/>
    </source>
</evidence>
<dbReference type="Pfam" id="PF25917">
    <property type="entry name" value="BSH_RND"/>
    <property type="match status" value="1"/>
</dbReference>
<keyword evidence="3" id="KW-0812">Transmembrane</keyword>
<dbReference type="Gene3D" id="2.40.420.20">
    <property type="match status" value="1"/>
</dbReference>
<gene>
    <name evidence="5" type="ORF">Mal4_49880</name>
</gene>
<dbReference type="Gene3D" id="2.40.30.170">
    <property type="match status" value="1"/>
</dbReference>
<feature type="domain" description="Multidrug resistance protein MdtA-like barrel-sandwich hybrid" evidence="4">
    <location>
        <begin position="76"/>
        <end position="254"/>
    </location>
</feature>
<feature type="region of interest" description="Disordered" evidence="2">
    <location>
        <begin position="439"/>
        <end position="475"/>
    </location>
</feature>
<keyword evidence="6" id="KW-1185">Reference proteome</keyword>
<dbReference type="PANTHER" id="PTHR30469">
    <property type="entry name" value="MULTIDRUG RESISTANCE PROTEIN MDTA"/>
    <property type="match status" value="1"/>
</dbReference>
<reference evidence="5 6" key="1">
    <citation type="submission" date="2019-02" db="EMBL/GenBank/DDBJ databases">
        <title>Deep-cultivation of Planctomycetes and their phenomic and genomic characterization uncovers novel biology.</title>
        <authorList>
            <person name="Wiegand S."/>
            <person name="Jogler M."/>
            <person name="Boedeker C."/>
            <person name="Pinto D."/>
            <person name="Vollmers J."/>
            <person name="Rivas-Marin E."/>
            <person name="Kohn T."/>
            <person name="Peeters S.H."/>
            <person name="Heuer A."/>
            <person name="Rast P."/>
            <person name="Oberbeckmann S."/>
            <person name="Bunk B."/>
            <person name="Jeske O."/>
            <person name="Meyerdierks A."/>
            <person name="Storesund J.E."/>
            <person name="Kallscheuer N."/>
            <person name="Luecker S."/>
            <person name="Lage O.M."/>
            <person name="Pohl T."/>
            <person name="Merkel B.J."/>
            <person name="Hornburger P."/>
            <person name="Mueller R.-W."/>
            <person name="Bruemmer F."/>
            <person name="Labrenz M."/>
            <person name="Spormann A.M."/>
            <person name="Op den Camp H."/>
            <person name="Overmann J."/>
            <person name="Amann R."/>
            <person name="Jetten M.S.M."/>
            <person name="Mascher T."/>
            <person name="Medema M.H."/>
            <person name="Devos D.P."/>
            <person name="Kaster A.-K."/>
            <person name="Ovreas L."/>
            <person name="Rohde M."/>
            <person name="Galperin M.Y."/>
            <person name="Jogler C."/>
        </authorList>
    </citation>
    <scope>NUCLEOTIDE SEQUENCE [LARGE SCALE GENOMIC DNA]</scope>
    <source>
        <strain evidence="5 6">Mal4</strain>
    </source>
</reference>
<accession>A0A517ZDW6</accession>
<dbReference type="GO" id="GO:1990281">
    <property type="term" value="C:efflux pump complex"/>
    <property type="evidence" value="ECO:0007669"/>
    <property type="project" value="TreeGrafter"/>
</dbReference>
<feature type="coiled-coil region" evidence="1">
    <location>
        <begin position="176"/>
        <end position="231"/>
    </location>
</feature>
<keyword evidence="1" id="KW-0175">Coiled coil</keyword>